<dbReference type="AlphaFoldDB" id="A0A2H9TQU2"/>
<comment type="caution">
    <text evidence="1">The sequence shown here is derived from an EMBL/GenBank/DDBJ whole genome shotgun (WGS) entry which is preliminary data.</text>
</comment>
<protein>
    <submittedName>
        <fullName evidence="1">Uncharacterized protein</fullName>
    </submittedName>
</protein>
<name>A0A2H9TQU2_9FUNG</name>
<organism evidence="1 2">
    <name type="scientific">Paramicrosporidium saccamoebae</name>
    <dbReference type="NCBI Taxonomy" id="1246581"/>
    <lineage>
        <taxon>Eukaryota</taxon>
        <taxon>Fungi</taxon>
        <taxon>Fungi incertae sedis</taxon>
        <taxon>Cryptomycota</taxon>
        <taxon>Cryptomycota incertae sedis</taxon>
        <taxon>Paramicrosporidium</taxon>
    </lineage>
</organism>
<evidence type="ECO:0000313" key="1">
    <source>
        <dbReference type="EMBL" id="PJF20123.1"/>
    </source>
</evidence>
<evidence type="ECO:0000313" key="2">
    <source>
        <dbReference type="Proteomes" id="UP000240830"/>
    </source>
</evidence>
<dbReference type="EMBL" id="MTSL01000006">
    <property type="protein sequence ID" value="PJF20123.1"/>
    <property type="molecule type" value="Genomic_DNA"/>
</dbReference>
<gene>
    <name evidence="1" type="ORF">PSACC_00065</name>
</gene>
<proteinExistence type="predicted"/>
<dbReference type="Proteomes" id="UP000240830">
    <property type="component" value="Unassembled WGS sequence"/>
</dbReference>
<sequence length="129" mass="14351">MQTSLLRNNSRRDSVRRVPQIPSSCATRHLHVGPLGQSARVDDWVCKVERELPLGMVGGEARAVPQATSKGIVNPEGWLLIRMAKIKMIWGDKSFQLVVRLGNDAVLSCPGTKTSGLQDYFLLYTRPLH</sequence>
<reference evidence="1 2" key="1">
    <citation type="submission" date="2016-10" db="EMBL/GenBank/DDBJ databases">
        <title>The genome of Paramicrosporidium saccamoebae is the missing link in understanding Cryptomycota and Microsporidia evolution.</title>
        <authorList>
            <person name="Quandt C.A."/>
            <person name="Beaudet D."/>
            <person name="Corsaro D."/>
            <person name="Michel R."/>
            <person name="Corradi N."/>
            <person name="James T."/>
        </authorList>
    </citation>
    <scope>NUCLEOTIDE SEQUENCE [LARGE SCALE GENOMIC DNA]</scope>
    <source>
        <strain evidence="1 2">KSL3</strain>
    </source>
</reference>
<accession>A0A2H9TQU2</accession>
<keyword evidence="2" id="KW-1185">Reference proteome</keyword>